<dbReference type="KEGG" id="nec:KGD82_09205"/>
<feature type="compositionally biased region" description="Pro residues" evidence="1">
    <location>
        <begin position="32"/>
        <end position="41"/>
    </location>
</feature>
<reference evidence="3" key="1">
    <citation type="submission" date="2021-05" db="EMBL/GenBank/DDBJ databases">
        <authorList>
            <person name="Kaiqin L."/>
            <person name="Jian G."/>
        </authorList>
    </citation>
    <scope>NUCLEOTIDE SEQUENCE</scope>
    <source>
        <strain evidence="3">HDS5</strain>
    </source>
</reference>
<accession>A0A975LBK0</accession>
<name>A0A975LBK0_9ACTN</name>
<evidence type="ECO:0000256" key="2">
    <source>
        <dbReference type="SAM" id="Phobius"/>
    </source>
</evidence>
<evidence type="ECO:0000313" key="4">
    <source>
        <dbReference type="Proteomes" id="UP000682416"/>
    </source>
</evidence>
<sequence length="187" mass="18847">MYPSPPSGPNQPYGQGQPPQHQQQGGYGYPQQPMPHGPGPGHPYGGAPGAPVPPPHFHGAPGVPDAMPGQATTVRVLMFIGGPVGILFGLLLGALVLFGVGLGAAAGSSPEVDSAEMAGMIGVFGALGAVVALIPLVYGIVSTTLAAKMGKRSKGVYWGVVVFNIVAALVLVLNVVASIVMEESPPR</sequence>
<feature type="region of interest" description="Disordered" evidence="1">
    <location>
        <begin position="1"/>
        <end position="65"/>
    </location>
</feature>
<feature type="transmembrane region" description="Helical" evidence="2">
    <location>
        <begin position="157"/>
        <end position="181"/>
    </location>
</feature>
<keyword evidence="2" id="KW-0472">Membrane</keyword>
<keyword evidence="2" id="KW-1133">Transmembrane helix</keyword>
<keyword evidence="2" id="KW-0812">Transmembrane</keyword>
<dbReference type="EMBL" id="CP074402">
    <property type="protein sequence ID" value="QVJ02580.1"/>
    <property type="molecule type" value="Genomic_DNA"/>
</dbReference>
<gene>
    <name evidence="3" type="ORF">KGD82_09205</name>
</gene>
<evidence type="ECO:0000313" key="3">
    <source>
        <dbReference type="EMBL" id="QVJ02580.1"/>
    </source>
</evidence>
<feature type="transmembrane region" description="Helical" evidence="2">
    <location>
        <begin position="120"/>
        <end position="145"/>
    </location>
</feature>
<evidence type="ECO:0008006" key="5">
    <source>
        <dbReference type="Google" id="ProtNLM"/>
    </source>
</evidence>
<protein>
    <recommendedName>
        <fullName evidence="5">DUF4190 domain-containing protein</fullName>
    </recommendedName>
</protein>
<evidence type="ECO:0000256" key="1">
    <source>
        <dbReference type="SAM" id="MobiDB-lite"/>
    </source>
</evidence>
<feature type="transmembrane region" description="Helical" evidence="2">
    <location>
        <begin position="76"/>
        <end position="100"/>
    </location>
</feature>
<proteinExistence type="predicted"/>
<dbReference type="AlphaFoldDB" id="A0A975LBK0"/>
<feature type="compositionally biased region" description="Low complexity" evidence="1">
    <location>
        <begin position="10"/>
        <end position="24"/>
    </location>
</feature>
<dbReference type="Proteomes" id="UP000682416">
    <property type="component" value="Chromosome"/>
</dbReference>
<organism evidence="3 4">
    <name type="scientific">Nocardiopsis eucommiae</name>
    <dbReference type="NCBI Taxonomy" id="2831970"/>
    <lineage>
        <taxon>Bacteria</taxon>
        <taxon>Bacillati</taxon>
        <taxon>Actinomycetota</taxon>
        <taxon>Actinomycetes</taxon>
        <taxon>Streptosporangiales</taxon>
        <taxon>Nocardiopsidaceae</taxon>
        <taxon>Nocardiopsis</taxon>
    </lineage>
</organism>
<keyword evidence="4" id="KW-1185">Reference proteome</keyword>